<dbReference type="EMBL" id="SJPR01000002">
    <property type="protein sequence ID" value="TWT97631.1"/>
    <property type="molecule type" value="Genomic_DNA"/>
</dbReference>
<dbReference type="Proteomes" id="UP000317421">
    <property type="component" value="Unassembled WGS sequence"/>
</dbReference>
<name>A0A5C6AEZ3_9BACT</name>
<evidence type="ECO:0000313" key="5">
    <source>
        <dbReference type="Proteomes" id="UP000317421"/>
    </source>
</evidence>
<dbReference type="PANTHER" id="PTHR43817:SF1">
    <property type="entry name" value="HYDROLASE, FAMILY 43, PUTATIVE (AFU_ORTHOLOGUE AFUA_3G01660)-RELATED"/>
    <property type="match status" value="1"/>
</dbReference>
<gene>
    <name evidence="4" type="ORF">Pla108_17830</name>
</gene>
<dbReference type="InterPro" id="IPR000421">
    <property type="entry name" value="FA58C"/>
</dbReference>
<dbReference type="SUPFAM" id="SSF49785">
    <property type="entry name" value="Galactose-binding domain-like"/>
    <property type="match status" value="2"/>
</dbReference>
<accession>A0A5C6AEZ3</accession>
<keyword evidence="2" id="KW-0378">Hydrolase</keyword>
<evidence type="ECO:0000313" key="4">
    <source>
        <dbReference type="EMBL" id="TWT97631.1"/>
    </source>
</evidence>
<feature type="domain" description="F5/8 type C" evidence="3">
    <location>
        <begin position="169"/>
        <end position="274"/>
    </location>
</feature>
<organism evidence="4 5">
    <name type="scientific">Botrimarina colliarenosi</name>
    <dbReference type="NCBI Taxonomy" id="2528001"/>
    <lineage>
        <taxon>Bacteria</taxon>
        <taxon>Pseudomonadati</taxon>
        <taxon>Planctomycetota</taxon>
        <taxon>Planctomycetia</taxon>
        <taxon>Pirellulales</taxon>
        <taxon>Lacipirellulaceae</taxon>
        <taxon>Botrimarina</taxon>
    </lineage>
</organism>
<comment type="caution">
    <text evidence="4">The sequence shown here is derived from an EMBL/GenBank/DDBJ whole genome shotgun (WGS) entry which is preliminary data.</text>
</comment>
<dbReference type="Pfam" id="PF17132">
    <property type="entry name" value="Glyco_hydro_106"/>
    <property type="match status" value="1"/>
</dbReference>
<sequence length="1079" mass="118873">MDLDAGWREPPVMARTRCWWWWLNGNVTKSSITRDLEEMKRQGLGGANIIDAGGAEQRGNRPVPHGPDFGSTAWRELFVHALQEADRLGLEIGFNIQSGWNLGGPTVTPEQASKKLTWTTATVRGGRRETLKMEAPAALGGFYEDIALLAIPVSTSRPDEQAIRVSVDSAQPEFPPDAVLDGDPATYWVSGTYDRGEGPSLSQPHRMEFEFATPVKLSRITIQPRPGYGPKRGWVQASDHPNRWRVVGRWSARDPDEKVEVLLEPTAANRYRLVLVDAFDPRSPAAPRNVQVSEVQFFDGDVALHRTSSGLAMIDNFRQKAYHDYPGAFTATKADHLLAVGEADASERTLAVGEAIDLTDRLRPDGSLDWKAPDGVWTLLRIGYTLSGSKVSTHSDGWDGWAIDYLDRDAFAPYWNAVVGPLLEAAGPSVGRSLKYLHTDSWELGPINWTPKMLTAFHERRGYDMRPYLPALAGYVVGGREQSNRFLNDFRRTLADLIADGKYAAFREFAHAEGLGIHPESGGPHAAPIDALQCLGRNDIPMGEFWARSQTHRVNDYERLFVKQSASAAHTYGRRLVLAEAFTSIGPQWEKDPSMLKPVFDRAACEGLNLVMLHTFAASPKEMGLPGQAYFAGTHINPNTTWWDQADAFFAYMNRSQFLLQQGVPVADVLHFYGENVPGFVRLKNDNPAGDLTGYDYDVINAEALLARVTVEDGRLLLPEGTRYEVLSLPGGPAYGLAVLRRLNELVEAGATIVGPRPSGPMGLLSEADQQEFDRLVSKLWTADGPIRTIAPRDALLEAGVATDFDDSPPSGAKAGPILDYFHRRTDDSDIYFVVNRAVEPVTAECRFRVAGRVPEIWDPLTGQTTSARTFKIDKLATRVPLSLSPEQAVFVVFRGPPTEKSSGDEGPNLPAPEAVAPVEVAWSVHFDPAHGGPNEAVVMAELRDWTLSDDSTVRFYSGSALYEADWELSAADLADLNGRRSWLDLGSVKNLASVRLNGHECGVAWTPPYRVETTGHLQTRNRLEIEVVNLWPNRLIGDSALPESERITRTNITKFGPDSPLLPSGLLGPVKLLSDPSR</sequence>
<dbReference type="InterPro" id="IPR008979">
    <property type="entry name" value="Galactose-bd-like_sf"/>
</dbReference>
<evidence type="ECO:0000256" key="1">
    <source>
        <dbReference type="ARBA" id="ARBA00022729"/>
    </source>
</evidence>
<dbReference type="GO" id="GO:0016787">
    <property type="term" value="F:hydrolase activity"/>
    <property type="evidence" value="ECO:0007669"/>
    <property type="project" value="UniProtKB-KW"/>
</dbReference>
<dbReference type="NCBIfam" id="NF045579">
    <property type="entry name" value="rhamnoside_JR"/>
    <property type="match status" value="1"/>
</dbReference>
<proteinExistence type="predicted"/>
<protein>
    <submittedName>
        <fullName evidence="4">F5/8 type C domain protein</fullName>
    </submittedName>
</protein>
<keyword evidence="5" id="KW-1185">Reference proteome</keyword>
<dbReference type="Gene3D" id="2.60.120.260">
    <property type="entry name" value="Galactose-binding domain-like"/>
    <property type="match status" value="2"/>
</dbReference>
<evidence type="ECO:0000259" key="3">
    <source>
        <dbReference type="Pfam" id="PF00754"/>
    </source>
</evidence>
<dbReference type="AlphaFoldDB" id="A0A5C6AEZ3"/>
<reference evidence="4 5" key="1">
    <citation type="submission" date="2019-02" db="EMBL/GenBank/DDBJ databases">
        <title>Deep-cultivation of Planctomycetes and their phenomic and genomic characterization uncovers novel biology.</title>
        <authorList>
            <person name="Wiegand S."/>
            <person name="Jogler M."/>
            <person name="Boedeker C."/>
            <person name="Pinto D."/>
            <person name="Vollmers J."/>
            <person name="Rivas-Marin E."/>
            <person name="Kohn T."/>
            <person name="Peeters S.H."/>
            <person name="Heuer A."/>
            <person name="Rast P."/>
            <person name="Oberbeckmann S."/>
            <person name="Bunk B."/>
            <person name="Jeske O."/>
            <person name="Meyerdierks A."/>
            <person name="Storesund J.E."/>
            <person name="Kallscheuer N."/>
            <person name="Luecker S."/>
            <person name="Lage O.M."/>
            <person name="Pohl T."/>
            <person name="Merkel B.J."/>
            <person name="Hornburger P."/>
            <person name="Mueller R.-W."/>
            <person name="Bruemmer F."/>
            <person name="Labrenz M."/>
            <person name="Spormann A.M."/>
            <person name="Op Den Camp H."/>
            <person name="Overmann J."/>
            <person name="Amann R."/>
            <person name="Jetten M.S.M."/>
            <person name="Mascher T."/>
            <person name="Medema M.H."/>
            <person name="Devos D.P."/>
            <person name="Kaster A.-K."/>
            <person name="Ovreas L."/>
            <person name="Rohde M."/>
            <person name="Galperin M.Y."/>
            <person name="Jogler C."/>
        </authorList>
    </citation>
    <scope>NUCLEOTIDE SEQUENCE [LARGE SCALE GENOMIC DNA]</scope>
    <source>
        <strain evidence="4 5">Pla108</strain>
    </source>
</reference>
<evidence type="ECO:0000256" key="2">
    <source>
        <dbReference type="ARBA" id="ARBA00022801"/>
    </source>
</evidence>
<dbReference type="PANTHER" id="PTHR43817">
    <property type="entry name" value="GLYCOSYL HYDROLASE"/>
    <property type="match status" value="1"/>
</dbReference>
<dbReference type="Pfam" id="PF00754">
    <property type="entry name" value="F5_F8_type_C"/>
    <property type="match status" value="1"/>
</dbReference>
<keyword evidence="1" id="KW-0732">Signal</keyword>